<dbReference type="OrthoDB" id="1111967at2759"/>
<dbReference type="EMBL" id="JAAMPC010000008">
    <property type="protein sequence ID" value="KAG2298265.1"/>
    <property type="molecule type" value="Genomic_DNA"/>
</dbReference>
<gene>
    <name evidence="2" type="ORF">Bca52824_034737</name>
</gene>
<evidence type="ECO:0000313" key="2">
    <source>
        <dbReference type="EMBL" id="KAG2298265.1"/>
    </source>
</evidence>
<dbReference type="Proteomes" id="UP000886595">
    <property type="component" value="Unassembled WGS sequence"/>
</dbReference>
<feature type="compositionally biased region" description="Basic and acidic residues" evidence="1">
    <location>
        <begin position="119"/>
        <end position="128"/>
    </location>
</feature>
<sequence length="149" mass="17345">MRMDIELPSKAIVEVELEYEGLRKHCFLCKSLSHEDEECPHQASARYPNGARRELGISQLNTLEKIGEIQRRQEDRRNAHRLDTHHNGAHWTNYRNADPREHRNSSRDVSSRNISEKSSGFEENRRRYDDRALPCCSSSVSVDLEENPS</sequence>
<proteinExistence type="predicted"/>
<evidence type="ECO:0000313" key="3">
    <source>
        <dbReference type="Proteomes" id="UP000886595"/>
    </source>
</evidence>
<accession>A0A8X7S1G8</accession>
<comment type="caution">
    <text evidence="2">The sequence shown here is derived from an EMBL/GenBank/DDBJ whole genome shotgun (WGS) entry which is preliminary data.</text>
</comment>
<feature type="compositionally biased region" description="Basic and acidic residues" evidence="1">
    <location>
        <begin position="97"/>
        <end position="110"/>
    </location>
</feature>
<keyword evidence="3" id="KW-1185">Reference proteome</keyword>
<protein>
    <recommendedName>
        <fullName evidence="4">Zinc knuckle CX2CX4HX4C domain-containing protein</fullName>
    </recommendedName>
</protein>
<feature type="compositionally biased region" description="Basic and acidic residues" evidence="1">
    <location>
        <begin position="71"/>
        <end position="86"/>
    </location>
</feature>
<dbReference type="AlphaFoldDB" id="A0A8X7S1G8"/>
<reference evidence="2 3" key="1">
    <citation type="submission" date="2020-02" db="EMBL/GenBank/DDBJ databases">
        <authorList>
            <person name="Ma Q."/>
            <person name="Huang Y."/>
            <person name="Song X."/>
            <person name="Pei D."/>
        </authorList>
    </citation>
    <scope>NUCLEOTIDE SEQUENCE [LARGE SCALE GENOMIC DNA]</scope>
    <source>
        <strain evidence="2">Sxm20200214</strain>
        <tissue evidence="2">Leaf</tissue>
    </source>
</reference>
<evidence type="ECO:0000256" key="1">
    <source>
        <dbReference type="SAM" id="MobiDB-lite"/>
    </source>
</evidence>
<evidence type="ECO:0008006" key="4">
    <source>
        <dbReference type="Google" id="ProtNLM"/>
    </source>
</evidence>
<feature type="region of interest" description="Disordered" evidence="1">
    <location>
        <begin position="71"/>
        <end position="128"/>
    </location>
</feature>
<name>A0A8X7S1G8_BRACI</name>
<organism evidence="2 3">
    <name type="scientific">Brassica carinata</name>
    <name type="common">Ethiopian mustard</name>
    <name type="synonym">Abyssinian cabbage</name>
    <dbReference type="NCBI Taxonomy" id="52824"/>
    <lineage>
        <taxon>Eukaryota</taxon>
        <taxon>Viridiplantae</taxon>
        <taxon>Streptophyta</taxon>
        <taxon>Embryophyta</taxon>
        <taxon>Tracheophyta</taxon>
        <taxon>Spermatophyta</taxon>
        <taxon>Magnoliopsida</taxon>
        <taxon>eudicotyledons</taxon>
        <taxon>Gunneridae</taxon>
        <taxon>Pentapetalae</taxon>
        <taxon>rosids</taxon>
        <taxon>malvids</taxon>
        <taxon>Brassicales</taxon>
        <taxon>Brassicaceae</taxon>
        <taxon>Brassiceae</taxon>
        <taxon>Brassica</taxon>
    </lineage>
</organism>